<keyword evidence="16" id="KW-1185">Reference proteome</keyword>
<evidence type="ECO:0000256" key="5">
    <source>
        <dbReference type="ARBA" id="ARBA00022723"/>
    </source>
</evidence>
<comment type="catalytic activity">
    <reaction evidence="12">
        <text>Fe(II)-heme o + 2 A + H2O = Fe(II)-heme a + 2 AH2</text>
        <dbReference type="Rhea" id="RHEA:63388"/>
        <dbReference type="ChEBI" id="CHEBI:13193"/>
        <dbReference type="ChEBI" id="CHEBI:15377"/>
        <dbReference type="ChEBI" id="CHEBI:17499"/>
        <dbReference type="ChEBI" id="CHEBI:60530"/>
        <dbReference type="ChEBI" id="CHEBI:61715"/>
        <dbReference type="EC" id="1.17.99.9"/>
    </reaction>
    <physiologicalReaction direction="left-to-right" evidence="12">
        <dbReference type="Rhea" id="RHEA:63389"/>
    </physiologicalReaction>
</comment>
<evidence type="ECO:0000256" key="8">
    <source>
        <dbReference type="ARBA" id="ARBA00023004"/>
    </source>
</evidence>
<feature type="transmembrane region" description="Helical" evidence="13">
    <location>
        <begin position="226"/>
        <end position="250"/>
    </location>
</feature>
<comment type="function">
    <text evidence="13">Catalyzes the conversion of heme O to heme A by two successive hydroxylations of the methyl group at C8. The first hydroxylation forms heme I, the second hydroxylation results in an unstable dihydroxymethyl group, which spontaneously dehydrates, resulting in the formyl group of heme A.</text>
</comment>
<evidence type="ECO:0000256" key="12">
    <source>
        <dbReference type="ARBA" id="ARBA00048044"/>
    </source>
</evidence>
<feature type="transmembrane region" description="Helical" evidence="13">
    <location>
        <begin position="347"/>
        <end position="365"/>
    </location>
</feature>
<dbReference type="GO" id="GO:0046872">
    <property type="term" value="F:metal ion binding"/>
    <property type="evidence" value="ECO:0007669"/>
    <property type="project" value="UniProtKB-KW"/>
</dbReference>
<dbReference type="InterPro" id="IPR023754">
    <property type="entry name" value="HemeA_Synthase_type2"/>
</dbReference>
<evidence type="ECO:0000256" key="6">
    <source>
        <dbReference type="ARBA" id="ARBA00022989"/>
    </source>
</evidence>
<dbReference type="UniPathway" id="UPA00269">
    <property type="reaction ID" value="UER00713"/>
</dbReference>
<dbReference type="EC" id="1.17.99.9" evidence="13"/>
<feature type="binding site" description="axial binding residue" evidence="13">
    <location>
        <position position="292"/>
    </location>
    <ligand>
        <name>heme</name>
        <dbReference type="ChEBI" id="CHEBI:30413"/>
    </ligand>
    <ligandPart>
        <name>Fe</name>
        <dbReference type="ChEBI" id="CHEBI:18248"/>
    </ligandPart>
</feature>
<dbReference type="GO" id="GO:0005886">
    <property type="term" value="C:plasma membrane"/>
    <property type="evidence" value="ECO:0007669"/>
    <property type="project" value="UniProtKB-SubCell"/>
</dbReference>
<dbReference type="Pfam" id="PF02628">
    <property type="entry name" value="COX15-CtaA"/>
    <property type="match status" value="1"/>
</dbReference>
<feature type="transmembrane region" description="Helical" evidence="13">
    <location>
        <begin position="40"/>
        <end position="59"/>
    </location>
</feature>
<feature type="transmembrane region" description="Helical" evidence="13">
    <location>
        <begin position="183"/>
        <end position="205"/>
    </location>
</feature>
<protein>
    <recommendedName>
        <fullName evidence="13">Heme A synthase</fullName>
        <shortName evidence="13">HAS</shortName>
        <ecNumber evidence="13">1.17.99.9</ecNumber>
    </recommendedName>
    <alternativeName>
        <fullName evidence="13">Cytochrome aa3-controlling protein</fullName>
    </alternativeName>
</protein>
<name>A0A074JY18_9RHOB</name>
<keyword evidence="6 13" id="KW-1133">Transmembrane helix</keyword>
<keyword evidence="7 13" id="KW-0560">Oxidoreductase</keyword>
<dbReference type="GO" id="GO:0016653">
    <property type="term" value="F:oxidoreductase activity, acting on NAD(P)H, heme protein as acceptor"/>
    <property type="evidence" value="ECO:0007669"/>
    <property type="project" value="TreeGrafter"/>
</dbReference>
<comment type="pathway">
    <text evidence="11 13">Porphyrin-containing compound metabolism; heme A biosynthesis; heme A from heme O: step 1/1.</text>
</comment>
<dbReference type="PANTHER" id="PTHR23289">
    <property type="entry name" value="CYTOCHROME C OXIDASE ASSEMBLY PROTEIN COX15"/>
    <property type="match status" value="1"/>
</dbReference>
<organism evidence="15 16">
    <name type="scientific">Thioclava indica</name>
    <dbReference type="NCBI Taxonomy" id="1353528"/>
    <lineage>
        <taxon>Bacteria</taxon>
        <taxon>Pseudomonadati</taxon>
        <taxon>Pseudomonadota</taxon>
        <taxon>Alphaproteobacteria</taxon>
        <taxon>Rhodobacterales</taxon>
        <taxon>Paracoccaceae</taxon>
        <taxon>Thioclava</taxon>
    </lineage>
</organism>
<feature type="transmembrane region" description="Helical" evidence="13">
    <location>
        <begin position="124"/>
        <end position="141"/>
    </location>
</feature>
<feature type="transmembrane region" description="Helical" evidence="13">
    <location>
        <begin position="153"/>
        <end position="171"/>
    </location>
</feature>
<dbReference type="OrthoDB" id="9793156at2"/>
<dbReference type="Proteomes" id="UP000027471">
    <property type="component" value="Unassembled WGS sequence"/>
</dbReference>
<dbReference type="HAMAP" id="MF_01665">
    <property type="entry name" value="HemeA_synth_type2"/>
    <property type="match status" value="1"/>
</dbReference>
<comment type="similarity">
    <text evidence="13">Belongs to the COX15/CtaA family. Type 2 subfamily.</text>
</comment>
<comment type="cofactor">
    <cofactor evidence="1 13">
        <name>heme b</name>
        <dbReference type="ChEBI" id="CHEBI:60344"/>
    </cofactor>
</comment>
<evidence type="ECO:0000256" key="9">
    <source>
        <dbReference type="ARBA" id="ARBA00023133"/>
    </source>
</evidence>
<feature type="region of interest" description="Disordered" evidence="14">
    <location>
        <begin position="1"/>
        <end position="29"/>
    </location>
</feature>
<dbReference type="InterPro" id="IPR003780">
    <property type="entry name" value="COX15/CtaA_fam"/>
</dbReference>
<keyword evidence="8 13" id="KW-0408">Iron</keyword>
<dbReference type="STRING" id="1353528.DT23_00010"/>
<dbReference type="EMBL" id="AUNB01000001">
    <property type="protein sequence ID" value="KEO61384.1"/>
    <property type="molecule type" value="Genomic_DNA"/>
</dbReference>
<feature type="transmembrane region" description="Helical" evidence="13">
    <location>
        <begin position="294"/>
        <end position="310"/>
    </location>
</feature>
<keyword evidence="9 13" id="KW-0350">Heme biosynthesis</keyword>
<evidence type="ECO:0000256" key="4">
    <source>
        <dbReference type="ARBA" id="ARBA00022692"/>
    </source>
</evidence>
<feature type="binding site" description="axial binding residue" evidence="13">
    <location>
        <position position="353"/>
    </location>
    <ligand>
        <name>heme</name>
        <dbReference type="ChEBI" id="CHEBI:30413"/>
    </ligand>
    <ligandPart>
        <name>Fe</name>
        <dbReference type="ChEBI" id="CHEBI:18248"/>
    </ligandPart>
</feature>
<evidence type="ECO:0000256" key="13">
    <source>
        <dbReference type="HAMAP-Rule" id="MF_01665"/>
    </source>
</evidence>
<dbReference type="eggNOG" id="COG1612">
    <property type="taxonomic scope" value="Bacteria"/>
</dbReference>
<dbReference type="GO" id="GO:0006784">
    <property type="term" value="P:heme A biosynthetic process"/>
    <property type="evidence" value="ECO:0007669"/>
    <property type="project" value="UniProtKB-UniRule"/>
</dbReference>
<dbReference type="GO" id="GO:0120547">
    <property type="term" value="F:heme A synthase activity"/>
    <property type="evidence" value="ECO:0007669"/>
    <property type="project" value="UniProtKB-EC"/>
</dbReference>
<dbReference type="RefSeq" id="WP_038126933.1">
    <property type="nucleotide sequence ID" value="NZ_AUNB01000001.1"/>
</dbReference>
<dbReference type="AlphaFoldDB" id="A0A074JY18"/>
<sequence length="384" mass="43031">MSQKRSIFEEVGAQDGPQRSEPKGGMIDAKPKGARKAIRVWLFIMFALVVAMIGVGGATRLTDSGLSITQWKPISGAIPPMHLADWQAEFANYKQSPQFQYMNPDMTLSQFKGIFWWEWGHRQLGRIIGLVWFAGFMFFWLTKKIPQGWWGRLFSLGILGGMQGAIGWWMVSSGLVGRMTSVASYRLATHLGLAFIILGLIAWFAAQLSRPQAQLLQARRLAESRLTGLGTVLIVLVFLQIILGALTAGIDAGLAFPTWPSMNGEFLPSESFDYTPLWTNFFENPALVQFNHRMMGYLVVLLGLFAAWRARSSAHVATRQAFALMSAMIVFQMVLGISTALELVHYWWLGLIHQLGAVITWVLVIRARHMARFPLVRSIREGRA</sequence>
<dbReference type="NCBIfam" id="NF045570">
    <property type="entry name" value="HemSynCtaAAlphapr"/>
    <property type="match status" value="1"/>
</dbReference>
<dbReference type="InterPro" id="IPR054616">
    <property type="entry name" value="HemA_synt_rhodobact"/>
</dbReference>
<keyword evidence="5 13" id="KW-0479">Metal-binding</keyword>
<keyword evidence="3 13" id="KW-1003">Cell membrane</keyword>
<feature type="transmembrane region" description="Helical" evidence="13">
    <location>
        <begin position="322"/>
        <end position="341"/>
    </location>
</feature>
<evidence type="ECO:0000256" key="14">
    <source>
        <dbReference type="SAM" id="MobiDB-lite"/>
    </source>
</evidence>
<evidence type="ECO:0000313" key="16">
    <source>
        <dbReference type="Proteomes" id="UP000027471"/>
    </source>
</evidence>
<evidence type="ECO:0000256" key="3">
    <source>
        <dbReference type="ARBA" id="ARBA00022475"/>
    </source>
</evidence>
<evidence type="ECO:0000256" key="10">
    <source>
        <dbReference type="ARBA" id="ARBA00023136"/>
    </source>
</evidence>
<gene>
    <name evidence="13" type="primary">ctaA</name>
    <name evidence="15" type="ORF">DT23_00010</name>
</gene>
<evidence type="ECO:0000256" key="2">
    <source>
        <dbReference type="ARBA" id="ARBA00004141"/>
    </source>
</evidence>
<dbReference type="PANTHER" id="PTHR23289:SF2">
    <property type="entry name" value="CYTOCHROME C OXIDASE ASSEMBLY PROTEIN COX15 HOMOLOG"/>
    <property type="match status" value="1"/>
</dbReference>
<keyword evidence="4 13" id="KW-0812">Transmembrane</keyword>
<keyword evidence="10 13" id="KW-0472">Membrane</keyword>
<proteinExistence type="inferred from homology"/>
<evidence type="ECO:0000313" key="15">
    <source>
        <dbReference type="EMBL" id="KEO61384.1"/>
    </source>
</evidence>
<evidence type="ECO:0000256" key="1">
    <source>
        <dbReference type="ARBA" id="ARBA00001970"/>
    </source>
</evidence>
<comment type="caution">
    <text evidence="15">The sequence shown here is derived from an EMBL/GenBank/DDBJ whole genome shotgun (WGS) entry which is preliminary data.</text>
</comment>
<comment type="subunit">
    <text evidence="13">Interacts with CtaB.</text>
</comment>
<evidence type="ECO:0000256" key="7">
    <source>
        <dbReference type="ARBA" id="ARBA00023002"/>
    </source>
</evidence>
<comment type="subcellular location">
    <subcellularLocation>
        <location evidence="13">Cell membrane</location>
        <topology evidence="13">Multi-pass membrane protein</topology>
    </subcellularLocation>
    <subcellularLocation>
        <location evidence="2">Membrane</location>
        <topology evidence="2">Multi-pass membrane protein</topology>
    </subcellularLocation>
</comment>
<reference evidence="15 16" key="1">
    <citation type="journal article" date="2015" name="Antonie Van Leeuwenhoek">
        <title>Thioclava indica sp. nov., isolated from surface seawater of the Indian Ocean.</title>
        <authorList>
            <person name="Liu Y."/>
            <person name="Lai Q."/>
            <person name="Du J."/>
            <person name="Xu H."/>
            <person name="Jiang L."/>
            <person name="Shao Z."/>
        </authorList>
    </citation>
    <scope>NUCLEOTIDE SEQUENCE [LARGE SCALE GENOMIC DNA]</scope>
    <source>
        <strain evidence="15 16">DT23-4</strain>
    </source>
</reference>
<evidence type="ECO:0000256" key="11">
    <source>
        <dbReference type="ARBA" id="ARBA00044501"/>
    </source>
</evidence>
<accession>A0A074JY18</accession>